<evidence type="ECO:0000256" key="1">
    <source>
        <dbReference type="SAM" id="MobiDB-lite"/>
    </source>
</evidence>
<evidence type="ECO:0000313" key="2">
    <source>
        <dbReference type="EMBL" id="MFB9690077.1"/>
    </source>
</evidence>
<feature type="region of interest" description="Disordered" evidence="1">
    <location>
        <begin position="77"/>
        <end position="96"/>
    </location>
</feature>
<gene>
    <name evidence="2" type="ORF">ACFFTO_38380</name>
</gene>
<name>A0ABV5UFM8_9PSEU</name>
<reference evidence="2 3" key="1">
    <citation type="submission" date="2024-09" db="EMBL/GenBank/DDBJ databases">
        <authorList>
            <person name="Sun Q."/>
            <person name="Mori K."/>
        </authorList>
    </citation>
    <scope>NUCLEOTIDE SEQUENCE [LARGE SCALE GENOMIC DNA]</scope>
    <source>
        <strain evidence="2 3">JCM 13852</strain>
    </source>
</reference>
<comment type="caution">
    <text evidence="2">The sequence shown here is derived from an EMBL/GenBank/DDBJ whole genome shotgun (WGS) entry which is preliminary data.</text>
</comment>
<keyword evidence="3" id="KW-1185">Reference proteome</keyword>
<protein>
    <submittedName>
        <fullName evidence="2">Uncharacterized protein</fullName>
    </submittedName>
</protein>
<proteinExistence type="predicted"/>
<dbReference type="Proteomes" id="UP001589535">
    <property type="component" value="Unassembled WGS sequence"/>
</dbReference>
<dbReference type="RefSeq" id="WP_378204891.1">
    <property type="nucleotide sequence ID" value="NZ_JBHMBK010000046.1"/>
</dbReference>
<feature type="compositionally biased region" description="Basic and acidic residues" evidence="1">
    <location>
        <begin position="81"/>
        <end position="96"/>
    </location>
</feature>
<sequence length="96" mass="11001">MAADENDDLSRKVRKLAVDHAETRWLALRVDDDVKEIRADLRTVQRTQQEHTDILQEHTGRFDSIDAQLRSLTQLAGQVLERLEPPRDGQGDKLGE</sequence>
<evidence type="ECO:0000313" key="3">
    <source>
        <dbReference type="Proteomes" id="UP001589535"/>
    </source>
</evidence>
<dbReference type="EMBL" id="JBHMBK010000046">
    <property type="protein sequence ID" value="MFB9690077.1"/>
    <property type="molecule type" value="Genomic_DNA"/>
</dbReference>
<organism evidence="2 3">
    <name type="scientific">Amycolatopsis plumensis</name>
    <dbReference type="NCBI Taxonomy" id="236508"/>
    <lineage>
        <taxon>Bacteria</taxon>
        <taxon>Bacillati</taxon>
        <taxon>Actinomycetota</taxon>
        <taxon>Actinomycetes</taxon>
        <taxon>Pseudonocardiales</taxon>
        <taxon>Pseudonocardiaceae</taxon>
        <taxon>Amycolatopsis</taxon>
    </lineage>
</organism>
<accession>A0ABV5UFM8</accession>